<dbReference type="NCBIfam" id="NF008528">
    <property type="entry name" value="PRK11463.1-2"/>
    <property type="match status" value="1"/>
</dbReference>
<protein>
    <submittedName>
        <fullName evidence="2">Membrane protein FxsA</fullName>
    </submittedName>
</protein>
<keyword evidence="1" id="KW-0472">Membrane</keyword>
<name>A0A2U1T8H1_9CORY</name>
<accession>A0A2U1T8H1</accession>
<organism evidence="2 3">
    <name type="scientific">Corynebacterium yudongzhengii</name>
    <dbReference type="NCBI Taxonomy" id="2080740"/>
    <lineage>
        <taxon>Bacteria</taxon>
        <taxon>Bacillati</taxon>
        <taxon>Actinomycetota</taxon>
        <taxon>Actinomycetes</taxon>
        <taxon>Mycobacteriales</taxon>
        <taxon>Corynebacteriaceae</taxon>
        <taxon>Corynebacterium</taxon>
    </lineage>
</organism>
<dbReference type="InterPro" id="IPR007313">
    <property type="entry name" value="FxsA"/>
</dbReference>
<dbReference type="Pfam" id="PF04186">
    <property type="entry name" value="FxsA"/>
    <property type="match status" value="1"/>
</dbReference>
<feature type="transmembrane region" description="Helical" evidence="1">
    <location>
        <begin position="70"/>
        <end position="96"/>
    </location>
</feature>
<dbReference type="AlphaFoldDB" id="A0A2U1T8H1"/>
<dbReference type="GO" id="GO:0016020">
    <property type="term" value="C:membrane"/>
    <property type="evidence" value="ECO:0007669"/>
    <property type="project" value="InterPro"/>
</dbReference>
<dbReference type="EMBL" id="QEEZ01000004">
    <property type="protein sequence ID" value="PWC02304.1"/>
    <property type="molecule type" value="Genomic_DNA"/>
</dbReference>
<dbReference type="RefSeq" id="WP_108431527.1">
    <property type="nucleotide sequence ID" value="NZ_CP026947.1"/>
</dbReference>
<dbReference type="Proteomes" id="UP000244989">
    <property type="component" value="Unassembled WGS sequence"/>
</dbReference>
<evidence type="ECO:0000256" key="1">
    <source>
        <dbReference type="SAM" id="Phobius"/>
    </source>
</evidence>
<comment type="caution">
    <text evidence="2">The sequence shown here is derived from an EMBL/GenBank/DDBJ whole genome shotgun (WGS) entry which is preliminary data.</text>
</comment>
<dbReference type="KEGG" id="cyz:C3B44_05720"/>
<dbReference type="OrthoDB" id="4422778at2"/>
<gene>
    <name evidence="2" type="ORF">DF222_02940</name>
</gene>
<proteinExistence type="predicted"/>
<dbReference type="PANTHER" id="PTHR35335:SF1">
    <property type="entry name" value="UPF0716 PROTEIN FXSA"/>
    <property type="match status" value="1"/>
</dbReference>
<feature type="transmembrane region" description="Helical" evidence="1">
    <location>
        <begin position="27"/>
        <end position="49"/>
    </location>
</feature>
<reference evidence="3" key="1">
    <citation type="submission" date="2018-04" db="EMBL/GenBank/DDBJ databases">
        <authorList>
            <person name="Liu S."/>
            <person name="Wang Z."/>
            <person name="Li J."/>
        </authorList>
    </citation>
    <scope>NUCLEOTIDE SEQUENCE [LARGE SCALE GENOMIC DNA]</scope>
    <source>
        <strain evidence="3">2189</strain>
    </source>
</reference>
<dbReference type="PANTHER" id="PTHR35335">
    <property type="entry name" value="UPF0716 PROTEIN FXSA"/>
    <property type="match status" value="1"/>
</dbReference>
<keyword evidence="1" id="KW-1133">Transmembrane helix</keyword>
<evidence type="ECO:0000313" key="2">
    <source>
        <dbReference type="EMBL" id="PWC02304.1"/>
    </source>
</evidence>
<keyword evidence="1" id="KW-0812">Transmembrane</keyword>
<keyword evidence="3" id="KW-1185">Reference proteome</keyword>
<evidence type="ECO:0000313" key="3">
    <source>
        <dbReference type="Proteomes" id="UP000244989"/>
    </source>
</evidence>
<sequence>MPLVIFLFTYFVTEALAFYAVATWIGVGWALLALFALMFIGGAFGFSQLSSIRRQAARGQISAPRVAGDLGLTFLGVLLNAAPGFVTSAFGLLLIFPPTRAFFRGLAAGKLTKIGTQVYARSRPSTSYGTFTIDEDTVIDEDRRE</sequence>